<keyword evidence="2" id="KW-1185">Reference proteome</keyword>
<dbReference type="NCBIfam" id="TIGR01560">
    <property type="entry name" value="put_DNA_pack"/>
    <property type="match status" value="1"/>
</dbReference>
<protein>
    <submittedName>
        <fullName evidence="1">Phage gp6-like head-tail connector protein</fullName>
    </submittedName>
</protein>
<organism evidence="1 2">
    <name type="scientific">Cohnella herbarum</name>
    <dbReference type="NCBI Taxonomy" id="2728023"/>
    <lineage>
        <taxon>Bacteria</taxon>
        <taxon>Bacillati</taxon>
        <taxon>Bacillota</taxon>
        <taxon>Bacilli</taxon>
        <taxon>Bacillales</taxon>
        <taxon>Paenibacillaceae</taxon>
        <taxon>Cohnella</taxon>
    </lineage>
</organism>
<dbReference type="CDD" id="cd08054">
    <property type="entry name" value="gp6"/>
    <property type="match status" value="1"/>
</dbReference>
<accession>A0A7Z2VRD6</accession>
<proteinExistence type="predicted"/>
<evidence type="ECO:0000313" key="1">
    <source>
        <dbReference type="EMBL" id="QJD87897.1"/>
    </source>
</evidence>
<name>A0A7Z2VRD6_9BACL</name>
<evidence type="ECO:0000313" key="2">
    <source>
        <dbReference type="Proteomes" id="UP000502248"/>
    </source>
</evidence>
<dbReference type="Gene3D" id="1.10.3230.30">
    <property type="entry name" value="Phage gp6-like head-tail connector protein"/>
    <property type="match status" value="1"/>
</dbReference>
<dbReference type="AlphaFoldDB" id="A0A7Z2VRD6"/>
<reference evidence="1 2" key="1">
    <citation type="submission" date="2020-04" db="EMBL/GenBank/DDBJ databases">
        <title>Genome sequencing of novel species.</title>
        <authorList>
            <person name="Heo J."/>
            <person name="Kim S.-J."/>
            <person name="Kim J.-S."/>
            <person name="Hong S.-B."/>
            <person name="Kwon S.-W."/>
        </authorList>
    </citation>
    <scope>NUCLEOTIDE SEQUENCE [LARGE SCALE GENOMIC DNA]</scope>
    <source>
        <strain evidence="1 2">MFER-1</strain>
    </source>
</reference>
<dbReference type="RefSeq" id="WP_169284139.1">
    <property type="nucleotide sequence ID" value="NZ_CP051680.1"/>
</dbReference>
<gene>
    <name evidence="1" type="ORF">HH215_35045</name>
</gene>
<dbReference type="KEGG" id="cheb:HH215_35045"/>
<dbReference type="EMBL" id="CP051680">
    <property type="protein sequence ID" value="QJD87897.1"/>
    <property type="molecule type" value="Genomic_DNA"/>
</dbReference>
<dbReference type="Proteomes" id="UP000502248">
    <property type="component" value="Chromosome"/>
</dbReference>
<dbReference type="InterPro" id="IPR006450">
    <property type="entry name" value="Phage_HK97_gp6-like"/>
</dbReference>
<sequence>MPMDSPELQDYKDYLRVDSDDEDYQIEGFVLAAKGYLLNAGVKDNAHGELYDVVVKMLVALFYEHRDTADKQINIPPIMNNLITQLSIVSLKSEGVSP</sequence>